<sequence>LGNAIGAYVGGLALGGGYRYPALAGVPFALTGFILFVIFYKKFQSRY</sequence>
<dbReference type="EMBL" id="QRHJ01000105">
    <property type="protein sequence ID" value="RHF69436.1"/>
    <property type="molecule type" value="Genomic_DNA"/>
</dbReference>
<name>A0A414PLT2_BACSE</name>
<feature type="transmembrane region" description="Helical" evidence="1">
    <location>
        <begin position="20"/>
        <end position="40"/>
    </location>
</feature>
<keyword evidence="1" id="KW-0472">Membrane</keyword>
<evidence type="ECO:0000313" key="3">
    <source>
        <dbReference type="Proteomes" id="UP000283762"/>
    </source>
</evidence>
<evidence type="ECO:0000256" key="1">
    <source>
        <dbReference type="SAM" id="Phobius"/>
    </source>
</evidence>
<dbReference type="AlphaFoldDB" id="A0A414PLT2"/>
<organism evidence="2 3">
    <name type="scientific">Bacteroides stercoris</name>
    <dbReference type="NCBI Taxonomy" id="46506"/>
    <lineage>
        <taxon>Bacteria</taxon>
        <taxon>Pseudomonadati</taxon>
        <taxon>Bacteroidota</taxon>
        <taxon>Bacteroidia</taxon>
        <taxon>Bacteroidales</taxon>
        <taxon>Bacteroidaceae</taxon>
        <taxon>Bacteroides</taxon>
    </lineage>
</organism>
<reference evidence="2 3" key="1">
    <citation type="submission" date="2018-08" db="EMBL/GenBank/DDBJ databases">
        <title>A genome reference for cultivated species of the human gut microbiota.</title>
        <authorList>
            <person name="Zou Y."/>
            <person name="Xue W."/>
            <person name="Luo G."/>
        </authorList>
    </citation>
    <scope>NUCLEOTIDE SEQUENCE [LARGE SCALE GENOMIC DNA]</scope>
    <source>
        <strain evidence="2 3">AM25-16</strain>
    </source>
</reference>
<keyword evidence="1" id="KW-1133">Transmembrane helix</keyword>
<keyword evidence="1" id="KW-0812">Transmembrane</keyword>
<comment type="caution">
    <text evidence="2">The sequence shown here is derived from an EMBL/GenBank/DDBJ whole genome shotgun (WGS) entry which is preliminary data.</text>
</comment>
<feature type="non-terminal residue" evidence="2">
    <location>
        <position position="1"/>
    </location>
</feature>
<accession>A0A414PLT2</accession>
<dbReference type="Proteomes" id="UP000283762">
    <property type="component" value="Unassembled WGS sequence"/>
</dbReference>
<proteinExistence type="predicted"/>
<protein>
    <submittedName>
        <fullName evidence="2">MFS transporter</fullName>
    </submittedName>
</protein>
<gene>
    <name evidence="2" type="ORF">DW668_18340</name>
</gene>
<evidence type="ECO:0000313" key="2">
    <source>
        <dbReference type="EMBL" id="RHF69436.1"/>
    </source>
</evidence>